<gene>
    <name evidence="2" type="ORF">AM2010_2651</name>
</gene>
<dbReference type="AlphaFoldDB" id="A0A0G3XDK1"/>
<dbReference type="OrthoDB" id="9798192at2"/>
<dbReference type="PATRIC" id="fig|543877.4.peg.2690"/>
<keyword evidence="3" id="KW-1185">Reference proteome</keyword>
<dbReference type="Pfam" id="PF01183">
    <property type="entry name" value="Glyco_hydro_25"/>
    <property type="match status" value="1"/>
</dbReference>
<dbReference type="Proteomes" id="UP000037643">
    <property type="component" value="Chromosome"/>
</dbReference>
<evidence type="ECO:0000313" key="2">
    <source>
        <dbReference type="EMBL" id="AKM08706.1"/>
    </source>
</evidence>
<protein>
    <submittedName>
        <fullName evidence="2">Lysozyme</fullName>
    </submittedName>
</protein>
<dbReference type="GO" id="GO:0009253">
    <property type="term" value="P:peptidoglycan catabolic process"/>
    <property type="evidence" value="ECO:0007669"/>
    <property type="project" value="InterPro"/>
</dbReference>
<dbReference type="EMBL" id="CP011805">
    <property type="protein sequence ID" value="AKM08706.1"/>
    <property type="molecule type" value="Genomic_DNA"/>
</dbReference>
<accession>A0A0G3XDK1</accession>
<reference evidence="2 3" key="1">
    <citation type="submission" date="2015-06" db="EMBL/GenBank/DDBJ databases">
        <authorList>
            <person name="Kim K.M."/>
        </authorList>
    </citation>
    <scope>NUCLEOTIDE SEQUENCE [LARGE SCALE GENOMIC DNA]</scope>
    <source>
        <strain evidence="2 3">KCTC 22370</strain>
    </source>
</reference>
<dbReference type="RefSeq" id="WP_047807487.1">
    <property type="nucleotide sequence ID" value="NZ_CP011805.1"/>
</dbReference>
<organism evidence="2 3">
    <name type="scientific">Pelagerythrobacter marensis</name>
    <dbReference type="NCBI Taxonomy" id="543877"/>
    <lineage>
        <taxon>Bacteria</taxon>
        <taxon>Pseudomonadati</taxon>
        <taxon>Pseudomonadota</taxon>
        <taxon>Alphaproteobacteria</taxon>
        <taxon>Sphingomonadales</taxon>
        <taxon>Erythrobacteraceae</taxon>
        <taxon>Pelagerythrobacter</taxon>
    </lineage>
</organism>
<comment type="similarity">
    <text evidence="1">Belongs to the glycosyl hydrolase 25 family.</text>
</comment>
<dbReference type="STRING" id="543877.AM2010_2651"/>
<dbReference type="CDD" id="cd00599">
    <property type="entry name" value="GH25_muramidase"/>
    <property type="match status" value="1"/>
</dbReference>
<dbReference type="KEGG" id="amx:AM2010_2651"/>
<dbReference type="InterPro" id="IPR017853">
    <property type="entry name" value="GH"/>
</dbReference>
<name>A0A0G3XDK1_9SPHN</name>
<evidence type="ECO:0000256" key="1">
    <source>
        <dbReference type="ARBA" id="ARBA00010646"/>
    </source>
</evidence>
<proteinExistence type="inferred from homology"/>
<dbReference type="InterPro" id="IPR002053">
    <property type="entry name" value="Glyco_hydro_25"/>
</dbReference>
<dbReference type="PROSITE" id="PS51904">
    <property type="entry name" value="GLYCOSYL_HYDROL_F25_2"/>
    <property type="match status" value="1"/>
</dbReference>
<sequence>MARRRGGRRTRTGWRARILAALLLVVLAGGIWLRWDLRHWQPAESAFPDQGVEIEADDGTVNFRTLRALGASFAYLDASDGAQGQDRALSDNLAAARAAGLQVGAVHRFDPCAMADGQSANFVTMVPRDPLLLPPAIELARTAGDCAERVSDAAVESELMTLINQIEMHAGKPVILKIDPGFEDRYHLAGMLDRNLWLTRTRFEPTYAGRPWLLWTANTALHTQASDQPLRWVVARP</sequence>
<dbReference type="Gene3D" id="3.20.20.80">
    <property type="entry name" value="Glycosidases"/>
    <property type="match status" value="1"/>
</dbReference>
<dbReference type="GO" id="GO:0003796">
    <property type="term" value="F:lysozyme activity"/>
    <property type="evidence" value="ECO:0007669"/>
    <property type="project" value="InterPro"/>
</dbReference>
<dbReference type="SUPFAM" id="SSF51445">
    <property type="entry name" value="(Trans)glycosidases"/>
    <property type="match status" value="1"/>
</dbReference>
<evidence type="ECO:0000313" key="3">
    <source>
        <dbReference type="Proteomes" id="UP000037643"/>
    </source>
</evidence>
<dbReference type="GO" id="GO:0016998">
    <property type="term" value="P:cell wall macromolecule catabolic process"/>
    <property type="evidence" value="ECO:0007669"/>
    <property type="project" value="InterPro"/>
</dbReference>